<sequence>MDYFWPTLYIAVRTCVYRLVHIVVPKNDEVPYGILPLRDVAMAWLLRITNMVENGLIERWRRLYYPRDICSIEGEISELPDPATVHDTEGAFGVLAGGVILALVLLLLELGLFKLCKNKAPVAMATVGWLVKPWLGLRVENGAIGSHEGNFQNSR</sequence>
<gene>
    <name evidence="2" type="ORF">CAPTEDRAFT_222893</name>
</gene>
<reference evidence="2 4" key="2">
    <citation type="journal article" date="2013" name="Nature">
        <title>Insights into bilaterian evolution from three spiralian genomes.</title>
        <authorList>
            <person name="Simakov O."/>
            <person name="Marletaz F."/>
            <person name="Cho S.J."/>
            <person name="Edsinger-Gonzales E."/>
            <person name="Havlak P."/>
            <person name="Hellsten U."/>
            <person name="Kuo D.H."/>
            <person name="Larsson T."/>
            <person name="Lv J."/>
            <person name="Arendt D."/>
            <person name="Savage R."/>
            <person name="Osoegawa K."/>
            <person name="de Jong P."/>
            <person name="Grimwood J."/>
            <person name="Chapman J.A."/>
            <person name="Shapiro H."/>
            <person name="Aerts A."/>
            <person name="Otillar R.P."/>
            <person name="Terry A.Y."/>
            <person name="Boore J.L."/>
            <person name="Grigoriev I.V."/>
            <person name="Lindberg D.R."/>
            <person name="Seaver E.C."/>
            <person name="Weisblat D.A."/>
            <person name="Putnam N.H."/>
            <person name="Rokhsar D.S."/>
        </authorList>
    </citation>
    <scope>NUCLEOTIDE SEQUENCE</scope>
    <source>
        <strain evidence="2 4">I ESC-2004</strain>
    </source>
</reference>
<name>R7T6Y4_CAPTE</name>
<keyword evidence="1" id="KW-0472">Membrane</keyword>
<proteinExistence type="predicted"/>
<dbReference type="HOGENOM" id="CLU_1697211_0_0_1"/>
<dbReference type="AlphaFoldDB" id="R7T6Y4"/>
<dbReference type="EMBL" id="AMQN01014885">
    <property type="status" value="NOT_ANNOTATED_CDS"/>
    <property type="molecule type" value="Genomic_DNA"/>
</dbReference>
<reference evidence="3" key="3">
    <citation type="submission" date="2015-06" db="UniProtKB">
        <authorList>
            <consortium name="EnsemblMetazoa"/>
        </authorList>
    </citation>
    <scope>IDENTIFICATION</scope>
</reference>
<evidence type="ECO:0000313" key="2">
    <source>
        <dbReference type="EMBL" id="ELT89369.1"/>
    </source>
</evidence>
<evidence type="ECO:0000313" key="3">
    <source>
        <dbReference type="EnsemblMetazoa" id="CapteP222893"/>
    </source>
</evidence>
<dbReference type="Proteomes" id="UP000014760">
    <property type="component" value="Unassembled WGS sequence"/>
</dbReference>
<evidence type="ECO:0000256" key="1">
    <source>
        <dbReference type="SAM" id="Phobius"/>
    </source>
</evidence>
<dbReference type="EMBL" id="KB311399">
    <property type="protein sequence ID" value="ELT89369.1"/>
    <property type="molecule type" value="Genomic_DNA"/>
</dbReference>
<organism evidence="2">
    <name type="scientific">Capitella teleta</name>
    <name type="common">Polychaete worm</name>
    <dbReference type="NCBI Taxonomy" id="283909"/>
    <lineage>
        <taxon>Eukaryota</taxon>
        <taxon>Metazoa</taxon>
        <taxon>Spiralia</taxon>
        <taxon>Lophotrochozoa</taxon>
        <taxon>Annelida</taxon>
        <taxon>Polychaeta</taxon>
        <taxon>Sedentaria</taxon>
        <taxon>Scolecida</taxon>
        <taxon>Capitellidae</taxon>
        <taxon>Capitella</taxon>
    </lineage>
</organism>
<keyword evidence="1" id="KW-0812">Transmembrane</keyword>
<reference evidence="4" key="1">
    <citation type="submission" date="2012-12" db="EMBL/GenBank/DDBJ databases">
        <authorList>
            <person name="Hellsten U."/>
            <person name="Grimwood J."/>
            <person name="Chapman J.A."/>
            <person name="Shapiro H."/>
            <person name="Aerts A."/>
            <person name="Otillar R.P."/>
            <person name="Terry A.Y."/>
            <person name="Boore J.L."/>
            <person name="Simakov O."/>
            <person name="Marletaz F."/>
            <person name="Cho S.-J."/>
            <person name="Edsinger-Gonzales E."/>
            <person name="Havlak P."/>
            <person name="Kuo D.-H."/>
            <person name="Larsson T."/>
            <person name="Lv J."/>
            <person name="Arendt D."/>
            <person name="Savage R."/>
            <person name="Osoegawa K."/>
            <person name="de Jong P."/>
            <person name="Lindberg D.R."/>
            <person name="Seaver E.C."/>
            <person name="Weisblat D.A."/>
            <person name="Putnam N.H."/>
            <person name="Grigoriev I.V."/>
            <person name="Rokhsar D.S."/>
        </authorList>
    </citation>
    <scope>NUCLEOTIDE SEQUENCE</scope>
    <source>
        <strain evidence="4">I ESC-2004</strain>
    </source>
</reference>
<protein>
    <submittedName>
        <fullName evidence="2 3">Uncharacterized protein</fullName>
    </submittedName>
</protein>
<dbReference type="EnsemblMetazoa" id="CapteT222893">
    <property type="protein sequence ID" value="CapteP222893"/>
    <property type="gene ID" value="CapteG222893"/>
</dbReference>
<accession>R7T6Y4</accession>
<keyword evidence="4" id="KW-1185">Reference proteome</keyword>
<evidence type="ECO:0000313" key="4">
    <source>
        <dbReference type="Proteomes" id="UP000014760"/>
    </source>
</evidence>
<feature type="transmembrane region" description="Helical" evidence="1">
    <location>
        <begin position="90"/>
        <end position="113"/>
    </location>
</feature>
<keyword evidence="1" id="KW-1133">Transmembrane helix</keyword>